<accession>A0ACC1QUT7</accession>
<sequence length="276" mass="30536">MAVADASAAGAVISNVKDYAKWVKCLLDKSAPFSSETHADIRKPRMLMSSDTDKNIMDVMTYGLGWMRNNIHGKTVFQHSGGMHAYGAEVFWLPEINYGIVAFGNTASSSNSAELDVVYRLIEDKLNIPAKDRIDIRAKSIKVRDGLPTQESATKDLFRDRPEEPLPGSFNTSQLVGRYKNEGWGDVKFTEEEDPKDASKTALIGPRDEASFRHTFILRHVTGDYWLVEAAMIGNSTYMKSYYRAQFVAGVDGEPAAMELDTAGEGDGIIVFTKFG</sequence>
<reference evidence="1" key="1">
    <citation type="submission" date="2022-07" db="EMBL/GenBank/DDBJ databases">
        <title>Genome Sequence of Lecanicillium saksenae.</title>
        <authorList>
            <person name="Buettner E."/>
        </authorList>
    </citation>
    <scope>NUCLEOTIDE SEQUENCE</scope>
    <source>
        <strain evidence="1">VT-O1</strain>
    </source>
</reference>
<proteinExistence type="predicted"/>
<evidence type="ECO:0000313" key="2">
    <source>
        <dbReference type="Proteomes" id="UP001148737"/>
    </source>
</evidence>
<gene>
    <name evidence="1" type="ORF">NLG97_g4810</name>
</gene>
<dbReference type="EMBL" id="JANAKD010000500">
    <property type="protein sequence ID" value="KAJ3493321.1"/>
    <property type="molecule type" value="Genomic_DNA"/>
</dbReference>
<name>A0ACC1QUT7_9HYPO</name>
<keyword evidence="2" id="KW-1185">Reference proteome</keyword>
<dbReference type="Proteomes" id="UP001148737">
    <property type="component" value="Unassembled WGS sequence"/>
</dbReference>
<organism evidence="1 2">
    <name type="scientific">Lecanicillium saksenae</name>
    <dbReference type="NCBI Taxonomy" id="468837"/>
    <lineage>
        <taxon>Eukaryota</taxon>
        <taxon>Fungi</taxon>
        <taxon>Dikarya</taxon>
        <taxon>Ascomycota</taxon>
        <taxon>Pezizomycotina</taxon>
        <taxon>Sordariomycetes</taxon>
        <taxon>Hypocreomycetidae</taxon>
        <taxon>Hypocreales</taxon>
        <taxon>Cordycipitaceae</taxon>
        <taxon>Lecanicillium</taxon>
    </lineage>
</organism>
<comment type="caution">
    <text evidence="1">The sequence shown here is derived from an EMBL/GenBank/DDBJ whole genome shotgun (WGS) entry which is preliminary data.</text>
</comment>
<evidence type="ECO:0000313" key="1">
    <source>
        <dbReference type="EMBL" id="KAJ3493321.1"/>
    </source>
</evidence>
<protein>
    <submittedName>
        <fullName evidence="1">Uncharacterized protein</fullName>
    </submittedName>
</protein>